<gene>
    <name evidence="2" type="primary">fdhE</name>
    <name evidence="6" type="ORF">AYO28_18725</name>
</gene>
<dbReference type="InterPro" id="IPR024064">
    <property type="entry name" value="FdhE-like_sf"/>
</dbReference>
<dbReference type="Pfam" id="PF24859">
    <property type="entry name" value="FdhE_central"/>
    <property type="match status" value="1"/>
</dbReference>
<keyword evidence="1 2" id="KW-0963">Cytoplasm</keyword>
<dbReference type="GO" id="GO:0051604">
    <property type="term" value="P:protein maturation"/>
    <property type="evidence" value="ECO:0007669"/>
    <property type="project" value="TreeGrafter"/>
</dbReference>
<feature type="domain" description="FdhE central" evidence="4">
    <location>
        <begin position="179"/>
        <end position="216"/>
    </location>
</feature>
<evidence type="ECO:0000259" key="4">
    <source>
        <dbReference type="Pfam" id="PF24859"/>
    </source>
</evidence>
<comment type="function">
    <text evidence="2">Necessary for formate dehydrogenase activity.</text>
</comment>
<dbReference type="InterPro" id="IPR056796">
    <property type="entry name" value="FdhE_C"/>
</dbReference>
<feature type="domain" description="FdhE C-terminal" evidence="5">
    <location>
        <begin position="217"/>
        <end position="293"/>
    </location>
</feature>
<evidence type="ECO:0000256" key="1">
    <source>
        <dbReference type="ARBA" id="ARBA00022490"/>
    </source>
</evidence>
<dbReference type="Gene3D" id="3.90.1670.10">
    <property type="entry name" value="FdhE-like domain"/>
    <property type="match status" value="1"/>
</dbReference>
<organism evidence="6 7">
    <name type="scientific">Pseudomonas putida</name>
    <name type="common">Arthrobacter siderocapsulatus</name>
    <dbReference type="NCBI Taxonomy" id="303"/>
    <lineage>
        <taxon>Bacteria</taxon>
        <taxon>Pseudomonadati</taxon>
        <taxon>Pseudomonadota</taxon>
        <taxon>Gammaproteobacteria</taxon>
        <taxon>Pseudomonadales</taxon>
        <taxon>Pseudomonadaceae</taxon>
        <taxon>Pseudomonas</taxon>
    </lineage>
</organism>
<dbReference type="GO" id="GO:0008199">
    <property type="term" value="F:ferric iron binding"/>
    <property type="evidence" value="ECO:0007669"/>
    <property type="project" value="TreeGrafter"/>
</dbReference>
<evidence type="ECO:0000256" key="2">
    <source>
        <dbReference type="HAMAP-Rule" id="MF_00611"/>
    </source>
</evidence>
<dbReference type="PANTHER" id="PTHR37689">
    <property type="entry name" value="PROTEIN FDHE"/>
    <property type="match status" value="1"/>
</dbReference>
<protein>
    <recommendedName>
        <fullName evidence="2">Protein FdhE homolog</fullName>
    </recommendedName>
</protein>
<comment type="subcellular location">
    <subcellularLocation>
        <location evidence="2">Cytoplasm</location>
    </subcellularLocation>
</comment>
<dbReference type="InterPro" id="IPR056774">
    <property type="entry name" value="FdhE_N"/>
</dbReference>
<dbReference type="Proteomes" id="UP000077752">
    <property type="component" value="Unassembled WGS sequence"/>
</dbReference>
<dbReference type="PIRSF" id="PIRSF018296">
    <property type="entry name" value="Format_dh_formtn"/>
    <property type="match status" value="1"/>
</dbReference>
<dbReference type="Pfam" id="PF24860">
    <property type="entry name" value="FdhE_C"/>
    <property type="match status" value="1"/>
</dbReference>
<accession>A0A177SNE9</accession>
<sequence length="296" mass="31946">MNSSIRMTPQGAGQAAVGAIAPVLLPSREGNHARRAARLRELAVGHPMADYLGFVAGIVESQELLLTHRPLPPALLAGLAASLGADGAPLDCRRHVRHGHWLVLLRGLGETLEHPALEELLQEEDWRLEACADSLLRGDFHEAHSGEALFIWSALSLYFSQLAAHLPAVGIAQGEERQFCPVCASAPVASSILTGAQAGLRYLHCGLCESRWHMVRLKCSNCEATGGLDYWSLEDAKAPVKAESCGECRSYLKVFYPEHERGLEVLADDLATLGLDAEVERQGFGRSGVSPFLFPG</sequence>
<dbReference type="NCBIfam" id="TIGR01562">
    <property type="entry name" value="FdhE"/>
    <property type="match status" value="1"/>
</dbReference>
<comment type="caution">
    <text evidence="6">The sequence shown here is derived from an EMBL/GenBank/DDBJ whole genome shotgun (WGS) entry which is preliminary data.</text>
</comment>
<dbReference type="InterPro" id="IPR006452">
    <property type="entry name" value="Formate_DH_accessory"/>
</dbReference>
<dbReference type="GO" id="GO:0005829">
    <property type="term" value="C:cytosol"/>
    <property type="evidence" value="ECO:0007669"/>
    <property type="project" value="TreeGrafter"/>
</dbReference>
<dbReference type="HAMAP" id="MF_00611">
    <property type="entry name" value="FdeH"/>
    <property type="match status" value="1"/>
</dbReference>
<dbReference type="PANTHER" id="PTHR37689:SF1">
    <property type="entry name" value="PROTEIN FDHE"/>
    <property type="match status" value="1"/>
</dbReference>
<evidence type="ECO:0000313" key="6">
    <source>
        <dbReference type="EMBL" id="OAI92309.1"/>
    </source>
</evidence>
<dbReference type="RefSeq" id="WP_064303044.1">
    <property type="nucleotide sequence ID" value="NZ_LUCV01000019.1"/>
</dbReference>
<evidence type="ECO:0000313" key="7">
    <source>
        <dbReference type="Proteomes" id="UP000077752"/>
    </source>
</evidence>
<evidence type="ECO:0000259" key="5">
    <source>
        <dbReference type="Pfam" id="PF24860"/>
    </source>
</evidence>
<dbReference type="EMBL" id="LUCV01000019">
    <property type="protein sequence ID" value="OAI92309.1"/>
    <property type="molecule type" value="Genomic_DNA"/>
</dbReference>
<proteinExistence type="inferred from homology"/>
<dbReference type="Pfam" id="PF04216">
    <property type="entry name" value="FdhE_N"/>
    <property type="match status" value="1"/>
</dbReference>
<reference evidence="6 7" key="1">
    <citation type="submission" date="2016-03" db="EMBL/GenBank/DDBJ databases">
        <title>Draft Genome Assembly of Pseudomonas putida strain CBF10-2.</title>
        <authorList>
            <person name="Iyer R.S."/>
            <person name="Damania A."/>
        </authorList>
    </citation>
    <scope>NUCLEOTIDE SEQUENCE [LARGE SCALE GENOMIC DNA]</scope>
    <source>
        <strain evidence="6 7">CBF10-2</strain>
    </source>
</reference>
<feature type="domain" description="FdhE N-terminal" evidence="3">
    <location>
        <begin position="20"/>
        <end position="169"/>
    </location>
</feature>
<dbReference type="InterPro" id="IPR056797">
    <property type="entry name" value="FdhE_central"/>
</dbReference>
<name>A0A177SNE9_PSEPU</name>
<dbReference type="SUPFAM" id="SSF144020">
    <property type="entry name" value="FdhE-like"/>
    <property type="match status" value="1"/>
</dbReference>
<dbReference type="AlphaFoldDB" id="A0A177SNE9"/>
<dbReference type="CDD" id="cd16341">
    <property type="entry name" value="FdhE"/>
    <property type="match status" value="1"/>
</dbReference>
<evidence type="ECO:0000259" key="3">
    <source>
        <dbReference type="Pfam" id="PF04216"/>
    </source>
</evidence>
<comment type="similarity">
    <text evidence="2">Belongs to the FdhE family.</text>
</comment>